<dbReference type="Proteomes" id="UP000011096">
    <property type="component" value="Unassembled WGS sequence"/>
</dbReference>
<reference evidence="3 4" key="2">
    <citation type="submission" date="2020-04" db="EMBL/GenBank/DDBJ databases">
        <title>Genome sequencing and assembly of multiple isolates from the Colletotrichum gloeosporioides species complex.</title>
        <authorList>
            <person name="Gan P."/>
            <person name="Shirasu K."/>
        </authorList>
    </citation>
    <scope>NUCLEOTIDE SEQUENCE [LARGE SCALE GENOMIC DNA]</scope>
    <source>
        <strain evidence="3 4">Nara gc5</strain>
    </source>
</reference>
<dbReference type="AlphaFoldDB" id="A0A7J6II09"/>
<feature type="region of interest" description="Disordered" evidence="1">
    <location>
        <begin position="27"/>
        <end position="66"/>
    </location>
</feature>
<dbReference type="InterPro" id="IPR025676">
    <property type="entry name" value="Clr5_dom"/>
</dbReference>
<evidence type="ECO:0000313" key="3">
    <source>
        <dbReference type="EMBL" id="KAF4476268.1"/>
    </source>
</evidence>
<proteinExistence type="predicted"/>
<evidence type="ECO:0000259" key="2">
    <source>
        <dbReference type="Pfam" id="PF14420"/>
    </source>
</evidence>
<comment type="caution">
    <text evidence="3">The sequence shown here is derived from an EMBL/GenBank/DDBJ whole genome shotgun (WGS) entry which is preliminary data.</text>
</comment>
<name>A0A7J6II09_COLFN</name>
<keyword evidence="4" id="KW-1185">Reference proteome</keyword>
<accession>A0A7J6II09</accession>
<dbReference type="EMBL" id="ANPB02000009">
    <property type="protein sequence ID" value="KAF4476268.1"/>
    <property type="molecule type" value="Genomic_DNA"/>
</dbReference>
<organism evidence="3 4">
    <name type="scientific">Colletotrichum fructicola (strain Nara gc5)</name>
    <name type="common">Anthracnose fungus</name>
    <name type="synonym">Colletotrichum gloeosporioides (strain Nara gc5)</name>
    <dbReference type="NCBI Taxonomy" id="1213859"/>
    <lineage>
        <taxon>Eukaryota</taxon>
        <taxon>Fungi</taxon>
        <taxon>Dikarya</taxon>
        <taxon>Ascomycota</taxon>
        <taxon>Pezizomycotina</taxon>
        <taxon>Sordariomycetes</taxon>
        <taxon>Hypocreomycetidae</taxon>
        <taxon>Glomerellales</taxon>
        <taxon>Glomerellaceae</taxon>
        <taxon>Colletotrichum</taxon>
        <taxon>Colletotrichum gloeosporioides species complex</taxon>
    </lineage>
</organism>
<reference evidence="3 4" key="1">
    <citation type="submission" date="2012-08" db="EMBL/GenBank/DDBJ databases">
        <authorList>
            <person name="Gan P.H.P."/>
            <person name="Ikeda K."/>
            <person name="Irieda H."/>
            <person name="Narusaka M."/>
            <person name="O'Connell R.J."/>
            <person name="Narusaka Y."/>
            <person name="Takano Y."/>
            <person name="Kubo Y."/>
            <person name="Shirasu K."/>
        </authorList>
    </citation>
    <scope>NUCLEOTIDE SEQUENCE [LARGE SCALE GENOMIC DNA]</scope>
    <source>
        <strain evidence="3 4">Nara gc5</strain>
    </source>
</reference>
<dbReference type="OrthoDB" id="5308957at2759"/>
<sequence length="102" mass="11450">MRIVQTRHGFKASERSYRTQLRKWGYMKYNVQDNPPSRPKPSTSKRNRSSGGADAHVTISSTPSLESRDLGASLVNSVNVSATSFHIGRIHNSYFRDQTPLA</sequence>
<evidence type="ECO:0000256" key="1">
    <source>
        <dbReference type="SAM" id="MobiDB-lite"/>
    </source>
</evidence>
<evidence type="ECO:0000313" key="4">
    <source>
        <dbReference type="Proteomes" id="UP000011096"/>
    </source>
</evidence>
<feature type="domain" description="Clr5" evidence="2">
    <location>
        <begin position="1"/>
        <end position="28"/>
    </location>
</feature>
<protein>
    <recommendedName>
        <fullName evidence="2">Clr5 domain-containing protein</fullName>
    </recommendedName>
</protein>
<dbReference type="InParanoid" id="A0A7J6II09"/>
<dbReference type="Pfam" id="PF14420">
    <property type="entry name" value="Clr5"/>
    <property type="match status" value="1"/>
</dbReference>
<gene>
    <name evidence="3" type="ORF">CGGC5_v014546</name>
</gene>
<dbReference type="GeneID" id="43613475"/>
<dbReference type="RefSeq" id="XP_031891060.1">
    <property type="nucleotide sequence ID" value="XM_032029396.1"/>
</dbReference>